<accession>A0A0F8Z7R4</accession>
<sequence length="66" mass="7627">ALPTELRHLIKTLTVNDHRIAKAAANIMAKLKLHNPNSKKCELFSKINDNQLIFVYMHFRTFAAHK</sequence>
<dbReference type="EMBL" id="LAZR01065133">
    <property type="protein sequence ID" value="KKK56151.1"/>
    <property type="molecule type" value="Genomic_DNA"/>
</dbReference>
<feature type="non-terminal residue" evidence="1">
    <location>
        <position position="1"/>
    </location>
</feature>
<gene>
    <name evidence="1" type="ORF">LCGC14_3067400</name>
</gene>
<name>A0A0F8Z7R4_9ZZZZ</name>
<proteinExistence type="predicted"/>
<organism evidence="1">
    <name type="scientific">marine sediment metagenome</name>
    <dbReference type="NCBI Taxonomy" id="412755"/>
    <lineage>
        <taxon>unclassified sequences</taxon>
        <taxon>metagenomes</taxon>
        <taxon>ecological metagenomes</taxon>
    </lineage>
</organism>
<comment type="caution">
    <text evidence="1">The sequence shown here is derived from an EMBL/GenBank/DDBJ whole genome shotgun (WGS) entry which is preliminary data.</text>
</comment>
<dbReference type="AlphaFoldDB" id="A0A0F8Z7R4"/>
<reference evidence="1" key="1">
    <citation type="journal article" date="2015" name="Nature">
        <title>Complex archaea that bridge the gap between prokaryotes and eukaryotes.</title>
        <authorList>
            <person name="Spang A."/>
            <person name="Saw J.H."/>
            <person name="Jorgensen S.L."/>
            <person name="Zaremba-Niedzwiedzka K."/>
            <person name="Martijn J."/>
            <person name="Lind A.E."/>
            <person name="van Eijk R."/>
            <person name="Schleper C."/>
            <person name="Guy L."/>
            <person name="Ettema T.J."/>
        </authorList>
    </citation>
    <scope>NUCLEOTIDE SEQUENCE</scope>
</reference>
<protein>
    <submittedName>
        <fullName evidence="1">Uncharacterized protein</fullName>
    </submittedName>
</protein>
<evidence type="ECO:0000313" key="1">
    <source>
        <dbReference type="EMBL" id="KKK56151.1"/>
    </source>
</evidence>